<proteinExistence type="predicted"/>
<reference evidence="1 2" key="1">
    <citation type="journal article" date="2016" name="Mol. Biol. Evol.">
        <title>Comparative Genomics of Early-Diverging Mushroom-Forming Fungi Provides Insights into the Origins of Lignocellulose Decay Capabilities.</title>
        <authorList>
            <person name="Nagy L.G."/>
            <person name="Riley R."/>
            <person name="Tritt A."/>
            <person name="Adam C."/>
            <person name="Daum C."/>
            <person name="Floudas D."/>
            <person name="Sun H."/>
            <person name="Yadav J.S."/>
            <person name="Pangilinan J."/>
            <person name="Larsson K.H."/>
            <person name="Matsuura K."/>
            <person name="Barry K."/>
            <person name="Labutti K."/>
            <person name="Kuo R."/>
            <person name="Ohm R.A."/>
            <person name="Bhattacharya S.S."/>
            <person name="Shirouzu T."/>
            <person name="Yoshinaga Y."/>
            <person name="Martin F.M."/>
            <person name="Grigoriev I.V."/>
            <person name="Hibbett D.S."/>
        </authorList>
    </citation>
    <scope>NUCLEOTIDE SEQUENCE [LARGE SCALE GENOMIC DNA]</scope>
    <source>
        <strain evidence="1 2">CBS 109695</strain>
    </source>
</reference>
<dbReference type="Proteomes" id="UP000076532">
    <property type="component" value="Unassembled WGS sequence"/>
</dbReference>
<dbReference type="AlphaFoldDB" id="A0A166TDN4"/>
<protein>
    <submittedName>
        <fullName evidence="1">Uncharacterized protein</fullName>
    </submittedName>
</protein>
<gene>
    <name evidence="1" type="ORF">FIBSPDRAFT_850379</name>
</gene>
<keyword evidence="2" id="KW-1185">Reference proteome</keyword>
<evidence type="ECO:0000313" key="1">
    <source>
        <dbReference type="EMBL" id="KZP30506.1"/>
    </source>
</evidence>
<evidence type="ECO:0000313" key="2">
    <source>
        <dbReference type="Proteomes" id="UP000076532"/>
    </source>
</evidence>
<dbReference type="EMBL" id="KV417493">
    <property type="protein sequence ID" value="KZP30506.1"/>
    <property type="molecule type" value="Genomic_DNA"/>
</dbReference>
<sequence length="172" mass="19207">MCAYSGSYGTEKHALARAPGPGSFNRRHVCDVPPRLHPSPPNFVRYIIEHTSPHWKGWHIYGHMWMCQIWVFWVIEGIASAGLMRELACPRDVHEKVILHAAKMLVSERGGSQSLIVCILLQIVNDLWRYACTNCQDVLATGAVLSTAETCVNTNTTWVSIVQPTIQLLKAG</sequence>
<accession>A0A166TDN4</accession>
<name>A0A166TDN4_9AGAM</name>
<organism evidence="1 2">
    <name type="scientific">Athelia psychrophila</name>
    <dbReference type="NCBI Taxonomy" id="1759441"/>
    <lineage>
        <taxon>Eukaryota</taxon>
        <taxon>Fungi</taxon>
        <taxon>Dikarya</taxon>
        <taxon>Basidiomycota</taxon>
        <taxon>Agaricomycotina</taxon>
        <taxon>Agaricomycetes</taxon>
        <taxon>Agaricomycetidae</taxon>
        <taxon>Atheliales</taxon>
        <taxon>Atheliaceae</taxon>
        <taxon>Athelia</taxon>
    </lineage>
</organism>